<protein>
    <submittedName>
        <fullName evidence="2">Uncharacterized protein</fullName>
    </submittedName>
</protein>
<evidence type="ECO:0000313" key="2">
    <source>
        <dbReference type="EMBL" id="CBH15568.1"/>
    </source>
</evidence>
<dbReference type="KEGG" id="tbg:TbgDal_X6540"/>
<organism evidence="2 3">
    <name type="scientific">Trypanosoma brucei gambiense (strain MHOM/CI/86/DAL972)</name>
    <dbReference type="NCBI Taxonomy" id="679716"/>
    <lineage>
        <taxon>Eukaryota</taxon>
        <taxon>Discoba</taxon>
        <taxon>Euglenozoa</taxon>
        <taxon>Kinetoplastea</taxon>
        <taxon>Metakinetoplastina</taxon>
        <taxon>Trypanosomatida</taxon>
        <taxon>Trypanosomatidae</taxon>
        <taxon>Trypanosoma</taxon>
    </lineage>
</organism>
<reference evidence="3" key="1">
    <citation type="journal article" date="2010" name="PLoS Negl. Trop. Dis.">
        <title>The genome sequence of Trypanosoma brucei gambiense, causative agent of chronic human african trypanosomiasis.</title>
        <authorList>
            <person name="Jackson A.P."/>
            <person name="Sanders M."/>
            <person name="Berry A."/>
            <person name="McQuillan J."/>
            <person name="Aslett M.A."/>
            <person name="Quail M.A."/>
            <person name="Chukualim B."/>
            <person name="Capewell P."/>
            <person name="MacLeod A."/>
            <person name="Melville S.E."/>
            <person name="Gibson W."/>
            <person name="Barry J.D."/>
            <person name="Berriman M."/>
            <person name="Hertz-Fowler C."/>
        </authorList>
    </citation>
    <scope>NUCLEOTIDE SEQUENCE [LARGE SCALE GENOMIC DNA]</scope>
    <source>
        <strain evidence="3">MHOM/CI/86/DAL972</strain>
    </source>
</reference>
<name>D0A2S4_TRYB9</name>
<keyword evidence="1" id="KW-1133">Transmembrane helix</keyword>
<proteinExistence type="predicted"/>
<evidence type="ECO:0000256" key="1">
    <source>
        <dbReference type="SAM" id="Phobius"/>
    </source>
</evidence>
<dbReference type="EMBL" id="FN554973">
    <property type="protein sequence ID" value="CBH15568.1"/>
    <property type="molecule type" value="Genomic_DNA"/>
</dbReference>
<feature type="transmembrane region" description="Helical" evidence="1">
    <location>
        <begin position="30"/>
        <end position="55"/>
    </location>
</feature>
<sequence>MSRVSCVTMIGQSDGEWHMLLLCNMCAGEVIIPCVCLCVIYLLIGIIYVMLWCVTCSSGCMNKMRLRQNISFLRFLMLLSYTTPQCSQVTNLLMCPHLLFPILTAISRQQHALHVNTQRFVQLCSLWNSASCFRG</sequence>
<gene>
    <name evidence="2" type="ORF">TbgDal_X6540</name>
</gene>
<accession>D0A2S4</accession>
<dbReference type="Proteomes" id="UP000002316">
    <property type="component" value="Chromosome 10"/>
</dbReference>
<keyword evidence="1" id="KW-0812">Transmembrane</keyword>
<dbReference type="AlphaFoldDB" id="D0A2S4"/>
<evidence type="ECO:0000313" key="3">
    <source>
        <dbReference type="Proteomes" id="UP000002316"/>
    </source>
</evidence>
<keyword evidence="1" id="KW-0472">Membrane</keyword>
<dbReference type="GeneID" id="23865753"/>
<dbReference type="RefSeq" id="XP_011777832.1">
    <property type="nucleotide sequence ID" value="XM_011779530.1"/>
</dbReference>